<dbReference type="InterPro" id="IPR001190">
    <property type="entry name" value="SRCR"/>
</dbReference>
<gene>
    <name evidence="11" type="primary">Dmbt1_0</name>
    <name evidence="11" type="ORF">INDMAC_R03067</name>
</gene>
<reference evidence="11 12" key="1">
    <citation type="submission" date="2019-09" db="EMBL/GenBank/DDBJ databases">
        <title>Bird 10,000 Genomes (B10K) Project - Family phase.</title>
        <authorList>
            <person name="Zhang G."/>
        </authorList>
    </citation>
    <scope>NUCLEOTIDE SEQUENCE [LARGE SCALE GENOMIC DNA]</scope>
    <source>
        <strain evidence="11">B10K-DU-001-78</strain>
        <tissue evidence="11">Muscle</tissue>
    </source>
</reference>
<feature type="domain" description="SRCR" evidence="10">
    <location>
        <begin position="1"/>
        <end position="100"/>
    </location>
</feature>
<keyword evidence="5" id="KW-1133">Transmembrane helix</keyword>
<dbReference type="Proteomes" id="UP000557230">
    <property type="component" value="Unassembled WGS sequence"/>
</dbReference>
<evidence type="ECO:0000256" key="1">
    <source>
        <dbReference type="ARBA" id="ARBA00004167"/>
    </source>
</evidence>
<feature type="disulfide bond" evidence="9">
    <location>
        <begin position="361"/>
        <end position="422"/>
    </location>
</feature>
<feature type="domain" description="SRCR" evidence="10">
    <location>
        <begin position="109"/>
        <end position="209"/>
    </location>
</feature>
<keyword evidence="4" id="KW-0677">Repeat</keyword>
<dbReference type="PROSITE" id="PS00420">
    <property type="entry name" value="SRCR_1"/>
    <property type="match status" value="1"/>
</dbReference>
<keyword evidence="6" id="KW-0472">Membrane</keyword>
<feature type="disulfide bond" evidence="9">
    <location>
        <begin position="147"/>
        <end position="208"/>
    </location>
</feature>
<accession>A0A7L1G1L1</accession>
<evidence type="ECO:0000313" key="11">
    <source>
        <dbReference type="EMBL" id="NXN06989.1"/>
    </source>
</evidence>
<evidence type="ECO:0000256" key="6">
    <source>
        <dbReference type="ARBA" id="ARBA00023136"/>
    </source>
</evidence>
<feature type="domain" description="SRCR" evidence="10">
    <location>
        <begin position="217"/>
        <end position="318"/>
    </location>
</feature>
<name>A0A7L1G1L1_9PICI</name>
<feature type="disulfide bond" evidence="9">
    <location>
        <begin position="392"/>
        <end position="402"/>
    </location>
</feature>
<feature type="disulfide bond" evidence="9">
    <location>
        <begin position="134"/>
        <end position="198"/>
    </location>
</feature>
<dbReference type="AlphaFoldDB" id="A0A7L1G1L1"/>
<dbReference type="SUPFAM" id="SSF56487">
    <property type="entry name" value="SRCR-like"/>
    <property type="match status" value="4"/>
</dbReference>
<keyword evidence="3" id="KW-0732">Signal</keyword>
<feature type="disulfide bond" evidence="9">
    <location>
        <begin position="178"/>
        <end position="188"/>
    </location>
</feature>
<feature type="non-terminal residue" evidence="11">
    <location>
        <position position="423"/>
    </location>
</feature>
<evidence type="ECO:0000259" key="10">
    <source>
        <dbReference type="PROSITE" id="PS50287"/>
    </source>
</evidence>
<comment type="subcellular location">
    <subcellularLocation>
        <location evidence="1">Membrane</location>
        <topology evidence="1">Single-pass membrane protein</topology>
    </subcellularLocation>
</comment>
<dbReference type="PANTHER" id="PTHR19331">
    <property type="entry name" value="SCAVENGER RECEPTOR DOMAIN-CONTAINING"/>
    <property type="match status" value="1"/>
</dbReference>
<evidence type="ECO:0000256" key="4">
    <source>
        <dbReference type="ARBA" id="ARBA00022737"/>
    </source>
</evidence>
<sequence length="423" mass="44650">RLENSGKRCAGRVEVKHQGEWGTVCGYSWDMKDAAVVCRQLGCGSALEAHWLAHFGPGSGPIWMSHVDCVGTECALSDCTHRGWGQHDCLHFWDVGVTCSGTGQGYSSPLLVNGSTACEGRVEVDVLGTWGTLCDSHWDLLDADVLCRHLNCGFAESISGGEHFGRGTGPVWRDSFHCDGTEGHLGQCPVTSLGASQCSHEKDAAVICSGPAGSGSLRLVGGGSRCDGRVEISQRGTWGRVLAEQWDLQEASVVCRQLRCGEAEAAYKPPKPQRGLGPVGLRGVRCAGHEASLQLCNTSLPESLLAAGVVEDVGVTCWGDRQVRLAKGPGRCAGRVEIYYQGSWGSVCDDDWDLPDASVVCHQLGCGGAVKAVGSAHFGEGSGQIWLDGVNCSGAEAALWDCLAEPWGQHDCGHKEDAGVICS</sequence>
<dbReference type="InterPro" id="IPR036772">
    <property type="entry name" value="SRCR-like_dom_sf"/>
</dbReference>
<dbReference type="OrthoDB" id="536948at2759"/>
<dbReference type="Gene3D" id="3.10.250.10">
    <property type="entry name" value="SRCR-like domain"/>
    <property type="match status" value="4"/>
</dbReference>
<protein>
    <submittedName>
        <fullName evidence="11">DMBT1 protein</fullName>
    </submittedName>
</protein>
<dbReference type="GO" id="GO:0005737">
    <property type="term" value="C:cytoplasm"/>
    <property type="evidence" value="ECO:0007669"/>
    <property type="project" value="UniProtKB-ARBA"/>
</dbReference>
<feature type="disulfide bond" evidence="9">
    <location>
        <begin position="38"/>
        <end position="99"/>
    </location>
</feature>
<comment type="caution">
    <text evidence="9">Lacks conserved residue(s) required for the propagation of feature annotation.</text>
</comment>
<keyword evidence="7 9" id="KW-1015">Disulfide bond</keyword>
<feature type="non-terminal residue" evidence="11">
    <location>
        <position position="1"/>
    </location>
</feature>
<evidence type="ECO:0000313" key="12">
    <source>
        <dbReference type="Proteomes" id="UP000557230"/>
    </source>
</evidence>
<dbReference type="FunFam" id="3.10.250.10:FF:000013">
    <property type="entry name" value="CD163 molecule like 1"/>
    <property type="match status" value="1"/>
</dbReference>
<keyword evidence="12" id="KW-1185">Reference proteome</keyword>
<dbReference type="Pfam" id="PF00530">
    <property type="entry name" value="SRCR"/>
    <property type="match status" value="4"/>
</dbReference>
<evidence type="ECO:0000256" key="9">
    <source>
        <dbReference type="PROSITE-ProRule" id="PRU00196"/>
    </source>
</evidence>
<feature type="disulfide bond" evidence="9">
    <location>
        <begin position="69"/>
        <end position="79"/>
    </location>
</feature>
<keyword evidence="8" id="KW-0325">Glycoprotein</keyword>
<dbReference type="PROSITE" id="PS50287">
    <property type="entry name" value="SRCR_2"/>
    <property type="match status" value="4"/>
</dbReference>
<proteinExistence type="predicted"/>
<evidence type="ECO:0000256" key="5">
    <source>
        <dbReference type="ARBA" id="ARBA00022989"/>
    </source>
</evidence>
<keyword evidence="2" id="KW-0812">Transmembrane</keyword>
<organism evidence="11 12">
    <name type="scientific">Indicator maculatus</name>
    <name type="common">spotted honeyguide</name>
    <dbReference type="NCBI Taxonomy" id="545262"/>
    <lineage>
        <taxon>Eukaryota</taxon>
        <taxon>Metazoa</taxon>
        <taxon>Chordata</taxon>
        <taxon>Craniata</taxon>
        <taxon>Vertebrata</taxon>
        <taxon>Euteleostomi</taxon>
        <taxon>Archelosauria</taxon>
        <taxon>Archosauria</taxon>
        <taxon>Dinosauria</taxon>
        <taxon>Saurischia</taxon>
        <taxon>Theropoda</taxon>
        <taxon>Coelurosauria</taxon>
        <taxon>Aves</taxon>
        <taxon>Neognathae</taxon>
        <taxon>Neoaves</taxon>
        <taxon>Telluraves</taxon>
        <taxon>Coraciimorphae</taxon>
        <taxon>Piciformes</taxon>
        <taxon>Indicatoridae</taxon>
        <taxon>Indicator</taxon>
    </lineage>
</organism>
<dbReference type="FunFam" id="3.10.250.10:FF:000002">
    <property type="entry name" value="Scavenger receptor cysteine-rich type 1 protein M130"/>
    <property type="match status" value="1"/>
</dbReference>
<comment type="caution">
    <text evidence="11">The sequence shown here is derived from an EMBL/GenBank/DDBJ whole genome shotgun (WGS) entry which is preliminary data.</text>
</comment>
<dbReference type="GO" id="GO:0016020">
    <property type="term" value="C:membrane"/>
    <property type="evidence" value="ECO:0007669"/>
    <property type="project" value="UniProtKB-SubCell"/>
</dbReference>
<feature type="domain" description="SRCR" evidence="10">
    <location>
        <begin position="323"/>
        <end position="423"/>
    </location>
</feature>
<dbReference type="EMBL" id="VXBD01000623">
    <property type="protein sequence ID" value="NXN06989.1"/>
    <property type="molecule type" value="Genomic_DNA"/>
</dbReference>
<dbReference type="FunFam" id="3.10.250.10:FF:000009">
    <property type="entry name" value="WC1"/>
    <property type="match status" value="1"/>
</dbReference>
<feature type="disulfide bond" evidence="9">
    <location>
        <begin position="25"/>
        <end position="89"/>
    </location>
</feature>
<feature type="disulfide bond" evidence="9">
    <location>
        <begin position="286"/>
        <end position="296"/>
    </location>
</feature>
<feature type="disulfide bond" evidence="9">
    <location>
        <begin position="348"/>
        <end position="412"/>
    </location>
</feature>
<dbReference type="FunFam" id="3.10.250.10:FF:000004">
    <property type="entry name" value="Scavenger receptor cysteine-rich type 1 protein M130"/>
    <property type="match status" value="1"/>
</dbReference>
<evidence type="ECO:0000256" key="8">
    <source>
        <dbReference type="ARBA" id="ARBA00023180"/>
    </source>
</evidence>
<dbReference type="PRINTS" id="PR00258">
    <property type="entry name" value="SPERACTRCPTR"/>
</dbReference>
<evidence type="ECO:0000256" key="2">
    <source>
        <dbReference type="ARBA" id="ARBA00022692"/>
    </source>
</evidence>
<dbReference type="SMART" id="SM00202">
    <property type="entry name" value="SR"/>
    <property type="match status" value="4"/>
</dbReference>
<evidence type="ECO:0000256" key="7">
    <source>
        <dbReference type="ARBA" id="ARBA00023157"/>
    </source>
</evidence>
<evidence type="ECO:0000256" key="3">
    <source>
        <dbReference type="ARBA" id="ARBA00022729"/>
    </source>
</evidence>